<dbReference type="EMBL" id="VBAM01000098">
    <property type="protein sequence ID" value="TMJ14584.1"/>
    <property type="molecule type" value="Genomic_DNA"/>
</dbReference>
<accession>A0A537M2T7</accession>
<comment type="catalytic activity">
    <reaction evidence="8 11">
        <text>orotidine 5'-phosphate + H(+) = UMP + CO2</text>
        <dbReference type="Rhea" id="RHEA:11596"/>
        <dbReference type="ChEBI" id="CHEBI:15378"/>
        <dbReference type="ChEBI" id="CHEBI:16526"/>
        <dbReference type="ChEBI" id="CHEBI:57538"/>
        <dbReference type="ChEBI" id="CHEBI:57865"/>
        <dbReference type="EC" id="4.1.1.23"/>
    </reaction>
</comment>
<dbReference type="PANTHER" id="PTHR32119:SF2">
    <property type="entry name" value="OROTIDINE 5'-PHOSPHATE DECARBOXYLASE"/>
    <property type="match status" value="1"/>
</dbReference>
<sequence length="191" mass="19347">VAALWGSARVFLDLKFHDIPATVAGAVAAATRLGVDLLNVHALGGRPMLTAARDAAERAAASTGSRPPMIIAVTLLTSGDPSVMQDAGISGTPEGVALRLAKLAQAAGLQGVVASPLDAAAIRSACGPGFLIVCPGIRPAGTGQDDQRRVLAPREAIAAGADMLVVGRPVTRAPDPRRAAEEVLREIALAE</sequence>
<keyword evidence="7 11" id="KW-0456">Lyase</keyword>
<evidence type="ECO:0000256" key="11">
    <source>
        <dbReference type="RuleBase" id="RU000512"/>
    </source>
</evidence>
<feature type="active site" description="For OMPdecase activity" evidence="9">
    <location>
        <position position="15"/>
    </location>
</feature>
<dbReference type="InterPro" id="IPR018089">
    <property type="entry name" value="OMPdecase_AS"/>
</dbReference>
<evidence type="ECO:0000256" key="2">
    <source>
        <dbReference type="ARBA" id="ARBA00004861"/>
    </source>
</evidence>
<dbReference type="EC" id="4.1.1.23" evidence="3 11"/>
<feature type="active site" description="For OMPdecase activity" evidence="9">
    <location>
        <position position="13"/>
    </location>
</feature>
<dbReference type="InterPro" id="IPR011060">
    <property type="entry name" value="RibuloseP-bd_barrel"/>
</dbReference>
<dbReference type="Pfam" id="PF00215">
    <property type="entry name" value="OMPdecase"/>
    <property type="match status" value="1"/>
</dbReference>
<evidence type="ECO:0000256" key="6">
    <source>
        <dbReference type="ARBA" id="ARBA00022975"/>
    </source>
</evidence>
<feature type="active site" description="For OMPdecase activity" evidence="9">
    <location>
        <position position="18"/>
    </location>
</feature>
<dbReference type="NCBIfam" id="NF001273">
    <property type="entry name" value="PRK00230.1"/>
    <property type="match status" value="1"/>
</dbReference>
<evidence type="ECO:0000256" key="8">
    <source>
        <dbReference type="ARBA" id="ARBA00049157"/>
    </source>
</evidence>
<evidence type="ECO:0000313" key="13">
    <source>
        <dbReference type="EMBL" id="TMJ14584.1"/>
    </source>
</evidence>
<feature type="binding site" evidence="10">
    <location>
        <position position="147"/>
    </location>
    <ligand>
        <name>substrate</name>
    </ligand>
</feature>
<feature type="binding site" evidence="10">
    <location>
        <position position="77"/>
    </location>
    <ligand>
        <name>substrate</name>
    </ligand>
</feature>
<comment type="pathway">
    <text evidence="2 11">Pyrimidine metabolism; UMP biosynthesis via de novo pathway; UMP from orotate: step 2/2.</text>
</comment>
<name>A0A537M2T7_9BACT</name>
<dbReference type="UniPathway" id="UPA00070">
    <property type="reaction ID" value="UER00120"/>
</dbReference>
<evidence type="ECO:0000256" key="5">
    <source>
        <dbReference type="ARBA" id="ARBA00022793"/>
    </source>
</evidence>
<dbReference type="GO" id="GO:0005829">
    <property type="term" value="C:cytosol"/>
    <property type="evidence" value="ECO:0007669"/>
    <property type="project" value="TreeGrafter"/>
</dbReference>
<keyword evidence="5 11" id="KW-0210">Decarboxylase</keyword>
<dbReference type="CDD" id="cd04725">
    <property type="entry name" value="OMP_decarboxylase_like"/>
    <property type="match status" value="1"/>
</dbReference>
<dbReference type="SMART" id="SM00934">
    <property type="entry name" value="OMPdecase"/>
    <property type="match status" value="1"/>
</dbReference>
<evidence type="ECO:0000256" key="9">
    <source>
        <dbReference type="PIRSR" id="PIRSR614732-1"/>
    </source>
</evidence>
<reference evidence="13 14" key="1">
    <citation type="journal article" date="2019" name="Nat. Microbiol.">
        <title>Mediterranean grassland soil C-N compound turnover is dependent on rainfall and depth, and is mediated by genomically divergent microorganisms.</title>
        <authorList>
            <person name="Diamond S."/>
            <person name="Andeer P.F."/>
            <person name="Li Z."/>
            <person name="Crits-Christoph A."/>
            <person name="Burstein D."/>
            <person name="Anantharaman K."/>
            <person name="Lane K.R."/>
            <person name="Thomas B.C."/>
            <person name="Pan C."/>
            <person name="Northen T.R."/>
            <person name="Banfield J.F."/>
        </authorList>
    </citation>
    <scope>NUCLEOTIDE SEQUENCE [LARGE SCALE GENOMIC DNA]</scope>
    <source>
        <strain evidence="13">NP_5</strain>
    </source>
</reference>
<dbReference type="GO" id="GO:0006207">
    <property type="term" value="P:'de novo' pyrimidine nucleobase biosynthetic process"/>
    <property type="evidence" value="ECO:0007669"/>
    <property type="project" value="InterPro"/>
</dbReference>
<proteinExistence type="inferred from homology"/>
<dbReference type="InterPro" id="IPR001754">
    <property type="entry name" value="OMPdeCOase_dom"/>
</dbReference>
<evidence type="ECO:0000256" key="3">
    <source>
        <dbReference type="ARBA" id="ARBA00012321"/>
    </source>
</evidence>
<feature type="non-terminal residue" evidence="13">
    <location>
        <position position="1"/>
    </location>
</feature>
<evidence type="ECO:0000313" key="14">
    <source>
        <dbReference type="Proteomes" id="UP000320393"/>
    </source>
</evidence>
<evidence type="ECO:0000256" key="7">
    <source>
        <dbReference type="ARBA" id="ARBA00023239"/>
    </source>
</evidence>
<feature type="binding site" evidence="10">
    <location>
        <position position="168"/>
    </location>
    <ligand>
        <name>substrate</name>
    </ligand>
</feature>
<evidence type="ECO:0000256" key="10">
    <source>
        <dbReference type="PIRSR" id="PIRSR614732-2"/>
    </source>
</evidence>
<feature type="binding site" evidence="10">
    <location>
        <position position="167"/>
    </location>
    <ligand>
        <name>substrate</name>
    </ligand>
</feature>
<comment type="caution">
    <text evidence="13">The sequence shown here is derived from an EMBL/GenBank/DDBJ whole genome shotgun (WGS) entry which is preliminary data.</text>
</comment>
<gene>
    <name evidence="13" type="primary">pyrF</name>
    <name evidence="13" type="ORF">E6H02_03055</name>
</gene>
<dbReference type="InterPro" id="IPR013785">
    <property type="entry name" value="Aldolase_TIM"/>
</dbReference>
<dbReference type="PROSITE" id="PS00156">
    <property type="entry name" value="OMPDECASE"/>
    <property type="match status" value="1"/>
</dbReference>
<comment type="similarity">
    <text evidence="11">Belongs to the OMP decarboxylase family.</text>
</comment>
<feature type="binding site" evidence="10">
    <location>
        <position position="138"/>
    </location>
    <ligand>
        <name>substrate</name>
    </ligand>
</feature>
<evidence type="ECO:0000259" key="12">
    <source>
        <dbReference type="SMART" id="SM00934"/>
    </source>
</evidence>
<dbReference type="NCBIfam" id="TIGR01740">
    <property type="entry name" value="pyrF"/>
    <property type="match status" value="1"/>
</dbReference>
<evidence type="ECO:0000256" key="1">
    <source>
        <dbReference type="ARBA" id="ARBA00002356"/>
    </source>
</evidence>
<dbReference type="AlphaFoldDB" id="A0A537M2T7"/>
<dbReference type="SUPFAM" id="SSF51366">
    <property type="entry name" value="Ribulose-phoshate binding barrel"/>
    <property type="match status" value="1"/>
</dbReference>
<dbReference type="Gene3D" id="3.20.20.70">
    <property type="entry name" value="Aldolase class I"/>
    <property type="match status" value="1"/>
</dbReference>
<protein>
    <recommendedName>
        <fullName evidence="4 11">Orotidine 5'-phosphate decarboxylase</fullName>
        <ecNumber evidence="3 11">4.1.1.23</ecNumber>
    </recommendedName>
</protein>
<keyword evidence="6 11" id="KW-0665">Pyrimidine biosynthesis</keyword>
<evidence type="ECO:0000256" key="4">
    <source>
        <dbReference type="ARBA" id="ARBA00021923"/>
    </source>
</evidence>
<dbReference type="GO" id="GO:0044205">
    <property type="term" value="P:'de novo' UMP biosynthetic process"/>
    <property type="evidence" value="ECO:0007669"/>
    <property type="project" value="UniProtKB-UniPathway"/>
</dbReference>
<comment type="function">
    <text evidence="1">Catalyzes the decarboxylation of orotidine 5'-monophosphate (OMP) to uridine 5'-monophosphate (UMP).</text>
</comment>
<feature type="domain" description="Orotidine 5'-phosphate decarboxylase" evidence="12">
    <location>
        <begin position="1"/>
        <end position="183"/>
    </location>
</feature>
<dbReference type="PANTHER" id="PTHR32119">
    <property type="entry name" value="OROTIDINE 5'-PHOSPHATE DECARBOXYLASE"/>
    <property type="match status" value="1"/>
</dbReference>
<organism evidence="13 14">
    <name type="scientific">Candidatus Segetimicrobium genomatis</name>
    <dbReference type="NCBI Taxonomy" id="2569760"/>
    <lineage>
        <taxon>Bacteria</taxon>
        <taxon>Bacillati</taxon>
        <taxon>Candidatus Sysuimicrobiota</taxon>
        <taxon>Candidatus Sysuimicrobiia</taxon>
        <taxon>Candidatus Sysuimicrobiales</taxon>
        <taxon>Candidatus Segetimicrobiaceae</taxon>
        <taxon>Candidatus Segetimicrobium</taxon>
    </lineage>
</organism>
<dbReference type="InterPro" id="IPR014732">
    <property type="entry name" value="OMPdecase"/>
</dbReference>
<dbReference type="Proteomes" id="UP000320393">
    <property type="component" value="Unassembled WGS sequence"/>
</dbReference>
<dbReference type="GO" id="GO:0004590">
    <property type="term" value="F:orotidine-5'-phosphate decarboxylase activity"/>
    <property type="evidence" value="ECO:0007669"/>
    <property type="project" value="UniProtKB-EC"/>
</dbReference>